<dbReference type="EMBL" id="CP029397">
    <property type="protein sequence ID" value="AWL29567.1"/>
    <property type="molecule type" value="Genomic_DNA"/>
</dbReference>
<dbReference type="AlphaFoldDB" id="A0A2S2FF28"/>
<dbReference type="KEGG" id="adv:DJ533_13785"/>
<gene>
    <name evidence="2" type="ORF">DJ533_13785</name>
</gene>
<dbReference type="STRING" id="1871111.GCA_001704615_01044"/>
<dbReference type="OrthoDB" id="6710316at2"/>
<evidence type="ECO:0000256" key="1">
    <source>
        <dbReference type="SAM" id="Phobius"/>
    </source>
</evidence>
<accession>A0A2S2FF28</accession>
<sequence length="93" mass="10856">MERTSYLASESINYHYLDNVPTTTIKKIRTELEQESHIFIVCLGMLIGTTLSLFIGYHLNTTLMNIFLLMSLPVALTYCLRKIYIHTLIHYQE</sequence>
<dbReference type="RefSeq" id="WP_081406133.1">
    <property type="nucleotide sequence ID" value="NZ_CP029397.2"/>
</dbReference>
<keyword evidence="3" id="KW-1185">Reference proteome</keyword>
<feature type="transmembrane region" description="Helical" evidence="1">
    <location>
        <begin position="63"/>
        <end position="80"/>
    </location>
</feature>
<keyword evidence="1" id="KW-0472">Membrane</keyword>
<protein>
    <submittedName>
        <fullName evidence="2">FUSC family protein</fullName>
    </submittedName>
</protein>
<keyword evidence="1" id="KW-0812">Transmembrane</keyword>
<proteinExistence type="predicted"/>
<evidence type="ECO:0000313" key="2">
    <source>
        <dbReference type="EMBL" id="AWL29567.1"/>
    </source>
</evidence>
<keyword evidence="1" id="KW-1133">Transmembrane helix</keyword>
<name>A0A2S2FF28_9GAMM</name>
<reference evidence="2" key="1">
    <citation type="submission" date="2019-08" db="EMBL/GenBank/DDBJ databases">
        <title>The complete genome of Acinetobacter defluvii strain WCHAD010030.</title>
        <authorList>
            <person name="Hu Y."/>
            <person name="Qin J."/>
            <person name="Feng Y."/>
            <person name="Zong Z."/>
        </authorList>
    </citation>
    <scope>NUCLEOTIDE SEQUENCE</scope>
    <source>
        <strain evidence="2">WCHA30</strain>
    </source>
</reference>
<dbReference type="Proteomes" id="UP000245977">
    <property type="component" value="Chromosome"/>
</dbReference>
<evidence type="ECO:0000313" key="3">
    <source>
        <dbReference type="Proteomes" id="UP000245977"/>
    </source>
</evidence>
<feature type="transmembrane region" description="Helical" evidence="1">
    <location>
        <begin position="36"/>
        <end position="57"/>
    </location>
</feature>
<organism evidence="2 3">
    <name type="scientific">Acinetobacter defluvii</name>
    <dbReference type="NCBI Taxonomy" id="1871111"/>
    <lineage>
        <taxon>Bacteria</taxon>
        <taxon>Pseudomonadati</taxon>
        <taxon>Pseudomonadota</taxon>
        <taxon>Gammaproteobacteria</taxon>
        <taxon>Moraxellales</taxon>
        <taxon>Moraxellaceae</taxon>
        <taxon>Acinetobacter</taxon>
    </lineage>
</organism>